<comment type="caution">
    <text evidence="2">The sequence shown here is derived from an EMBL/GenBank/DDBJ whole genome shotgun (WGS) entry which is preliminary data.</text>
</comment>
<name>A0A3M7Q6E4_BRAPC</name>
<reference evidence="2 3" key="1">
    <citation type="journal article" date="2018" name="Sci. Rep.">
        <title>Genomic signatures of local adaptation to the degree of environmental predictability in rotifers.</title>
        <authorList>
            <person name="Franch-Gras L."/>
            <person name="Hahn C."/>
            <person name="Garcia-Roger E.M."/>
            <person name="Carmona M.J."/>
            <person name="Serra M."/>
            <person name="Gomez A."/>
        </authorList>
    </citation>
    <scope>NUCLEOTIDE SEQUENCE [LARGE SCALE GENOMIC DNA]</scope>
    <source>
        <strain evidence="2">HYR1</strain>
    </source>
</reference>
<dbReference type="Proteomes" id="UP000276133">
    <property type="component" value="Unassembled WGS sequence"/>
</dbReference>
<gene>
    <name evidence="2" type="ORF">BpHYR1_018276</name>
</gene>
<protein>
    <submittedName>
        <fullName evidence="2">Uncharacterized protein</fullName>
    </submittedName>
</protein>
<dbReference type="OrthoDB" id="10176352at2759"/>
<organism evidence="2 3">
    <name type="scientific">Brachionus plicatilis</name>
    <name type="common">Marine rotifer</name>
    <name type="synonym">Brachionus muelleri</name>
    <dbReference type="NCBI Taxonomy" id="10195"/>
    <lineage>
        <taxon>Eukaryota</taxon>
        <taxon>Metazoa</taxon>
        <taxon>Spiralia</taxon>
        <taxon>Gnathifera</taxon>
        <taxon>Rotifera</taxon>
        <taxon>Eurotatoria</taxon>
        <taxon>Monogononta</taxon>
        <taxon>Pseudotrocha</taxon>
        <taxon>Ploima</taxon>
        <taxon>Brachionidae</taxon>
        <taxon>Brachionus</taxon>
    </lineage>
</organism>
<evidence type="ECO:0000313" key="3">
    <source>
        <dbReference type="Proteomes" id="UP000276133"/>
    </source>
</evidence>
<keyword evidence="1" id="KW-0812">Transmembrane</keyword>
<evidence type="ECO:0000256" key="1">
    <source>
        <dbReference type="SAM" id="Phobius"/>
    </source>
</evidence>
<proteinExistence type="predicted"/>
<feature type="transmembrane region" description="Helical" evidence="1">
    <location>
        <begin position="72"/>
        <end position="95"/>
    </location>
</feature>
<keyword evidence="3" id="KW-1185">Reference proteome</keyword>
<dbReference type="EMBL" id="REGN01007272">
    <property type="protein sequence ID" value="RNA06829.1"/>
    <property type="molecule type" value="Genomic_DNA"/>
</dbReference>
<keyword evidence="1" id="KW-1133">Transmembrane helix</keyword>
<evidence type="ECO:0000313" key="2">
    <source>
        <dbReference type="EMBL" id="RNA06829.1"/>
    </source>
</evidence>
<dbReference type="AlphaFoldDB" id="A0A3M7Q6E4"/>
<keyword evidence="1" id="KW-0472">Membrane</keyword>
<sequence length="113" mass="13445">MDFQLSILNKHPLIYSLVYSLIKEQKRTDNELVRLKTGVIYKRKPKYLLLDEPIFNWHLAIFNLANLIKIKISAISIIAILIRSPTIARLLALLYRLMPRKIQNRDYYSEKKF</sequence>
<accession>A0A3M7Q6E4</accession>